<evidence type="ECO:0008006" key="4">
    <source>
        <dbReference type="Google" id="ProtNLM"/>
    </source>
</evidence>
<feature type="transmembrane region" description="Helical" evidence="1">
    <location>
        <begin position="21"/>
        <end position="49"/>
    </location>
</feature>
<feature type="transmembrane region" description="Helical" evidence="1">
    <location>
        <begin position="61"/>
        <end position="85"/>
    </location>
</feature>
<gene>
    <name evidence="2" type="ORF">CN425_05980</name>
</gene>
<dbReference type="InterPro" id="IPR031617">
    <property type="entry name" value="PelG"/>
</dbReference>
<evidence type="ECO:0000313" key="2">
    <source>
        <dbReference type="EMBL" id="PEW04218.1"/>
    </source>
</evidence>
<organism evidence="2 3">
    <name type="scientific">Bacillus cereus</name>
    <dbReference type="NCBI Taxonomy" id="1396"/>
    <lineage>
        <taxon>Bacteria</taxon>
        <taxon>Bacillati</taxon>
        <taxon>Bacillota</taxon>
        <taxon>Bacilli</taxon>
        <taxon>Bacillales</taxon>
        <taxon>Bacillaceae</taxon>
        <taxon>Bacillus</taxon>
        <taxon>Bacillus cereus group</taxon>
    </lineage>
</organism>
<feature type="transmembrane region" description="Helical" evidence="1">
    <location>
        <begin position="374"/>
        <end position="397"/>
    </location>
</feature>
<feature type="transmembrane region" description="Helical" evidence="1">
    <location>
        <begin position="409"/>
        <end position="426"/>
    </location>
</feature>
<feature type="transmembrane region" description="Helical" evidence="1">
    <location>
        <begin position="242"/>
        <end position="263"/>
    </location>
</feature>
<reference evidence="2 3" key="1">
    <citation type="submission" date="2017-09" db="EMBL/GenBank/DDBJ databases">
        <title>Large-scale bioinformatics analysis of Bacillus genomes uncovers conserved roles of natural products in bacterial physiology.</title>
        <authorList>
            <consortium name="Agbiome Team Llc"/>
            <person name="Bleich R.M."/>
            <person name="Grubbs K.J."/>
            <person name="Santa Maria K.C."/>
            <person name="Allen S.E."/>
            <person name="Farag S."/>
            <person name="Shank E.A."/>
            <person name="Bowers A."/>
        </authorList>
    </citation>
    <scope>NUCLEOTIDE SEQUENCE [LARGE SCALE GENOMIC DNA]</scope>
    <source>
        <strain evidence="2 3">AFS010695</strain>
    </source>
</reference>
<feature type="transmembrane region" description="Helical" evidence="1">
    <location>
        <begin position="343"/>
        <end position="362"/>
    </location>
</feature>
<feature type="transmembrane region" description="Helical" evidence="1">
    <location>
        <begin position="196"/>
        <end position="221"/>
    </location>
</feature>
<evidence type="ECO:0000256" key="1">
    <source>
        <dbReference type="SAM" id="Phobius"/>
    </source>
</evidence>
<keyword evidence="1" id="KW-1133">Transmembrane helix</keyword>
<dbReference type="AlphaFoldDB" id="A0A2A8PZJ4"/>
<keyword evidence="1" id="KW-0472">Membrane</keyword>
<dbReference type="Pfam" id="PF16933">
    <property type="entry name" value="PelG"/>
    <property type="match status" value="1"/>
</dbReference>
<dbReference type="Proteomes" id="UP000220635">
    <property type="component" value="Unassembled WGS sequence"/>
</dbReference>
<dbReference type="RefSeq" id="WP_000907288.1">
    <property type="nucleotide sequence ID" value="NZ_NTWE01000014.1"/>
</dbReference>
<name>A0A2A8PZJ4_BACCE</name>
<feature type="transmembrane region" description="Helical" evidence="1">
    <location>
        <begin position="432"/>
        <end position="451"/>
    </location>
</feature>
<feature type="transmembrane region" description="Helical" evidence="1">
    <location>
        <begin position="105"/>
        <end position="126"/>
    </location>
</feature>
<dbReference type="EMBL" id="NTWE01000014">
    <property type="protein sequence ID" value="PEW04218.1"/>
    <property type="molecule type" value="Genomic_DNA"/>
</dbReference>
<feature type="transmembrane region" description="Helical" evidence="1">
    <location>
        <begin position="283"/>
        <end position="301"/>
    </location>
</feature>
<comment type="caution">
    <text evidence="2">The sequence shown here is derived from an EMBL/GenBank/DDBJ whole genome shotgun (WGS) entry which is preliminary data.</text>
</comment>
<feature type="transmembrane region" description="Helical" evidence="1">
    <location>
        <begin position="132"/>
        <end position="156"/>
    </location>
</feature>
<protein>
    <recommendedName>
        <fullName evidence="4">Transmembrane protein</fullName>
    </recommendedName>
</protein>
<sequence length="486" mass="56138">MAGIGFRLQKLFQEDYYSSRVKAYGFSLFVTAGPWLVVILAVTAIRYILSLFHSISVDEQRLFTISISYCFIFSQIIYGALQLIVTRYVADLLYEQKADKVFSSFLGMTKITLFLAIILWLLFAFFTPLALYYKIVMLFLFLALNIIWIQSIYLTAAKDYQSIALAFLIGSIFSLSGIALIAYWHPTLGLEHGFALLLLIAFTIGTFITLVWLSIVIVRMFPNSDATEQFTFLSYLDKYPELFWSSLFYNIGIWVCNFVIWFGEGRGNIEDTFIYHQVYDTSVFWAYLSIIPTYIFFVVSIETRFYERYKKFFGSVNNGGTLNTILQLKDSMNFVLKQEMERILRNQGIVSLLIIFIIWMFSSQSGKMSLEYSILQLTIVGAYANGMVLVITLLLLYFEDRKGAFRTSALFFFANLILSLLLLPFGFNGYGISFAIGSSITFLYAISRLFTYIKDIDYYTFCQSNAPIKQRTFFTKLAYKLNRKRI</sequence>
<accession>A0A2A8PZJ4</accession>
<keyword evidence="1" id="KW-0812">Transmembrane</keyword>
<feature type="transmembrane region" description="Helical" evidence="1">
    <location>
        <begin position="163"/>
        <end position="184"/>
    </location>
</feature>
<evidence type="ECO:0000313" key="3">
    <source>
        <dbReference type="Proteomes" id="UP000220635"/>
    </source>
</evidence>
<proteinExistence type="predicted"/>
<dbReference type="OrthoDB" id="37830at2"/>